<reference evidence="1 2" key="1">
    <citation type="submission" date="2014-07" db="EMBL/GenBank/DDBJ databases">
        <title>Comparative genomic insights into amoeba endosymbionts belonging to the families of Holosporaceae and Candidatus Midichloriaceae within Rickettsiales.</title>
        <authorList>
            <person name="Wang Z."/>
            <person name="Wu M."/>
        </authorList>
    </citation>
    <scope>NUCLEOTIDE SEQUENCE [LARGE SCALE GENOMIC DNA]</scope>
    <source>
        <strain evidence="1">PRA3</strain>
    </source>
</reference>
<proteinExistence type="predicted"/>
<sequence>MTFEEHYKIAEFLREEFNKLKVAEKYKKIRLNSYKQNKHKDKVISLLSKLESFLSKVDSLGSKTTKELKNLQSEVSNYLEYF</sequence>
<dbReference type="KEGG" id="paca:ID47_05000"/>
<protein>
    <submittedName>
        <fullName evidence="1">Uncharacterized protein</fullName>
    </submittedName>
</protein>
<gene>
    <name evidence="1" type="ORF">ID47_05000</name>
</gene>
<accession>A0A077AW13</accession>
<dbReference type="Proteomes" id="UP000028926">
    <property type="component" value="Chromosome"/>
</dbReference>
<name>A0A077AW13_9PROT</name>
<organism evidence="1 2">
    <name type="scientific">Candidatus Odyssella acanthamoebae</name>
    <dbReference type="NCBI Taxonomy" id="91604"/>
    <lineage>
        <taxon>Bacteria</taxon>
        <taxon>Pseudomonadati</taxon>
        <taxon>Pseudomonadota</taxon>
        <taxon>Alphaproteobacteria</taxon>
        <taxon>Holosporales</taxon>
        <taxon>Candidatus Paracaedibacteraceae</taxon>
        <taxon>Candidatus Odyssella</taxon>
    </lineage>
</organism>
<dbReference type="HOGENOM" id="CLU_2552033_0_0_5"/>
<dbReference type="RefSeq" id="WP_038464447.1">
    <property type="nucleotide sequence ID" value="NZ_CP008941.1"/>
</dbReference>
<dbReference type="AlphaFoldDB" id="A0A077AW13"/>
<dbReference type="EMBL" id="CP008941">
    <property type="protein sequence ID" value="AIK96239.1"/>
    <property type="molecule type" value="Genomic_DNA"/>
</dbReference>
<evidence type="ECO:0000313" key="2">
    <source>
        <dbReference type="Proteomes" id="UP000028926"/>
    </source>
</evidence>
<keyword evidence="2" id="KW-1185">Reference proteome</keyword>
<evidence type="ECO:0000313" key="1">
    <source>
        <dbReference type="EMBL" id="AIK96239.1"/>
    </source>
</evidence>